<dbReference type="Pfam" id="PF10615">
    <property type="entry name" value="DUF2470"/>
    <property type="match status" value="1"/>
</dbReference>
<proteinExistence type="predicted"/>
<dbReference type="InterPro" id="IPR037119">
    <property type="entry name" value="Haem_oxidase_HugZ-like_sf"/>
</dbReference>
<comment type="caution">
    <text evidence="2">The sequence shown here is derived from an EMBL/GenBank/DDBJ whole genome shotgun (WGS) entry which is preliminary data.</text>
</comment>
<accession>A0ABV9XA18</accession>
<reference evidence="3" key="1">
    <citation type="journal article" date="2019" name="Int. J. Syst. Evol. Microbiol.">
        <title>The Global Catalogue of Microorganisms (GCM) 10K type strain sequencing project: providing services to taxonomists for standard genome sequencing and annotation.</title>
        <authorList>
            <consortium name="The Broad Institute Genomics Platform"/>
            <consortium name="The Broad Institute Genome Sequencing Center for Infectious Disease"/>
            <person name="Wu L."/>
            <person name="Ma J."/>
        </authorList>
    </citation>
    <scope>NUCLEOTIDE SEQUENCE [LARGE SCALE GENOMIC DNA]</scope>
    <source>
        <strain evidence="3">CGMCC 4.1648</strain>
    </source>
</reference>
<keyword evidence="3" id="KW-1185">Reference proteome</keyword>
<evidence type="ECO:0000313" key="3">
    <source>
        <dbReference type="Proteomes" id="UP001595829"/>
    </source>
</evidence>
<organism evidence="2 3">
    <name type="scientific">Streptomyces coeruleoprunus</name>
    <dbReference type="NCBI Taxonomy" id="285563"/>
    <lineage>
        <taxon>Bacteria</taxon>
        <taxon>Bacillati</taxon>
        <taxon>Actinomycetota</taxon>
        <taxon>Actinomycetes</taxon>
        <taxon>Kitasatosporales</taxon>
        <taxon>Streptomycetaceae</taxon>
        <taxon>Streptomyces</taxon>
    </lineage>
</organism>
<gene>
    <name evidence="2" type="ORF">ACFPM3_02805</name>
</gene>
<dbReference type="InterPro" id="IPR019595">
    <property type="entry name" value="DUF2470"/>
</dbReference>
<dbReference type="SUPFAM" id="SSF50475">
    <property type="entry name" value="FMN-binding split barrel"/>
    <property type="match status" value="1"/>
</dbReference>
<feature type="domain" description="DUF2470" evidence="1">
    <location>
        <begin position="148"/>
        <end position="221"/>
    </location>
</feature>
<dbReference type="EMBL" id="JBHSJD010000002">
    <property type="protein sequence ID" value="MFC5021080.1"/>
    <property type="molecule type" value="Genomic_DNA"/>
</dbReference>
<protein>
    <submittedName>
        <fullName evidence="2">DUF2470 domain-containing protein</fullName>
    </submittedName>
</protein>
<dbReference type="RefSeq" id="WP_345693069.1">
    <property type="nucleotide sequence ID" value="NZ_BAABIT010000001.1"/>
</dbReference>
<evidence type="ECO:0000313" key="2">
    <source>
        <dbReference type="EMBL" id="MFC5021080.1"/>
    </source>
</evidence>
<name>A0ABV9XA18_9ACTN</name>
<dbReference type="Gene3D" id="3.20.180.10">
    <property type="entry name" value="PNP-oxidase-like"/>
    <property type="match status" value="1"/>
</dbReference>
<sequence>MSTADESIQSEPTAAVRVRSVLARAVSLSLTTEGRAYDLIGMHSVSRRGRIALHPPTDSPLGAQVAHAPRGSLAALLEFTDIAPTAVRDRVRARVTVAGWLAPDGRGGGTSLRVDIAHVTLRTAAGSVEVGLDELTLAEPDPLAVEEAAMLTHLADAHEDMVAGLVALAGHRVPPGFTRVVPLALDRHGITLRCEYPGSRCDVRLLFPEPAEDATAAGERIRRFLAIPGTGARHRRSSSRP</sequence>
<evidence type="ECO:0000259" key="1">
    <source>
        <dbReference type="Pfam" id="PF10615"/>
    </source>
</evidence>
<dbReference type="Proteomes" id="UP001595829">
    <property type="component" value="Unassembled WGS sequence"/>
</dbReference>